<evidence type="ECO:0000256" key="3">
    <source>
        <dbReference type="ARBA" id="ARBA00023125"/>
    </source>
</evidence>
<dbReference type="GO" id="GO:0032993">
    <property type="term" value="C:protein-DNA complex"/>
    <property type="evidence" value="ECO:0007669"/>
    <property type="project" value="TreeGrafter"/>
</dbReference>
<dbReference type="GO" id="GO:0003677">
    <property type="term" value="F:DNA binding"/>
    <property type="evidence" value="ECO:0007669"/>
    <property type="project" value="UniProtKB-KW"/>
</dbReference>
<proteinExistence type="inferred from homology"/>
<accession>W1N4I1</accession>
<dbReference type="Proteomes" id="UP000019113">
    <property type="component" value="Unassembled WGS sequence"/>
</dbReference>
<dbReference type="PATRIC" id="fig|1178482.3.peg.3586"/>
<dbReference type="InterPro" id="IPR005119">
    <property type="entry name" value="LysR_subst-bd"/>
</dbReference>
<dbReference type="InterPro" id="IPR000847">
    <property type="entry name" value="LysR_HTH_N"/>
</dbReference>
<dbReference type="CDD" id="cd08412">
    <property type="entry name" value="PBP2_PAO1_like"/>
    <property type="match status" value="1"/>
</dbReference>
<dbReference type="PROSITE" id="PS50931">
    <property type="entry name" value="HTH_LYSR"/>
    <property type="match status" value="1"/>
</dbReference>
<keyword evidence="7" id="KW-1185">Reference proteome</keyword>
<dbReference type="SUPFAM" id="SSF46785">
    <property type="entry name" value="Winged helix' DNA-binding domain"/>
    <property type="match status" value="1"/>
</dbReference>
<dbReference type="STRING" id="1178482.AR456_06380"/>
<keyword evidence="4" id="KW-0804">Transcription</keyword>
<protein>
    <recommendedName>
        <fullName evidence="5">HTH lysR-type domain-containing protein</fullName>
    </recommendedName>
</protein>
<dbReference type="Pfam" id="PF00126">
    <property type="entry name" value="HTH_1"/>
    <property type="match status" value="1"/>
</dbReference>
<comment type="caution">
    <text evidence="6">The sequence shown here is derived from an EMBL/GenBank/DDBJ whole genome shotgun (WGS) entry which is preliminary data.</text>
</comment>
<dbReference type="InterPro" id="IPR036390">
    <property type="entry name" value="WH_DNA-bd_sf"/>
</dbReference>
<evidence type="ECO:0000313" key="7">
    <source>
        <dbReference type="Proteomes" id="UP000019113"/>
    </source>
</evidence>
<keyword evidence="2" id="KW-0805">Transcription regulation</keyword>
<feature type="domain" description="HTH lysR-type" evidence="5">
    <location>
        <begin position="4"/>
        <end position="62"/>
    </location>
</feature>
<evidence type="ECO:0000259" key="5">
    <source>
        <dbReference type="PROSITE" id="PS50931"/>
    </source>
</evidence>
<comment type="similarity">
    <text evidence="1">Belongs to the LysR transcriptional regulatory family.</text>
</comment>
<dbReference type="Pfam" id="PF03466">
    <property type="entry name" value="LysR_substrate"/>
    <property type="match status" value="1"/>
</dbReference>
<dbReference type="RefSeq" id="WP_021820533.1">
    <property type="nucleotide sequence ID" value="NZ_AVBC01000039.1"/>
</dbReference>
<evidence type="ECO:0000256" key="2">
    <source>
        <dbReference type="ARBA" id="ARBA00023015"/>
    </source>
</evidence>
<sequence>MRHFTLKQLRYFTVAGDLSSVTLAARQLHVSQPSISAAIQQIEEVTGLQLFVRHHAQGLSLTPAGKQLLARAKQLLRDADGLEQFAVSLGEDVAGELRLVAFPTFAPVFLPQLLRRYADAYPAVSLACHEENQVDIIRGLNQGEYELAFTYDLQVPANIDFTPLHRFPPYAVVAEDHPLSQREQVSLAELVEFPMVLLDWPQSREYFLSIFDIHGLKPQVAYRAKSLDMIRGLVANGFGFSLFNTPLTTVEAFDGRRLTALRIEDEARPLSMGLASLKGLRLSPAAEAMRELAMRTDVTAMVVGRKSAV</sequence>
<dbReference type="FunFam" id="1.10.10.10:FF:000001">
    <property type="entry name" value="LysR family transcriptional regulator"/>
    <property type="match status" value="1"/>
</dbReference>
<evidence type="ECO:0000256" key="1">
    <source>
        <dbReference type="ARBA" id="ARBA00009437"/>
    </source>
</evidence>
<dbReference type="Gene3D" id="1.10.10.10">
    <property type="entry name" value="Winged helix-like DNA-binding domain superfamily/Winged helix DNA-binding domain"/>
    <property type="match status" value="1"/>
</dbReference>
<keyword evidence="3" id="KW-0238">DNA-binding</keyword>
<evidence type="ECO:0000313" key="6">
    <source>
        <dbReference type="EMBL" id="ERL50482.1"/>
    </source>
</evidence>
<dbReference type="KEGG" id="hhu:AR456_06380"/>
<name>W1N4I1_9GAMM</name>
<organism evidence="6 7">
    <name type="scientific">Halomonas huangheensis</name>
    <dbReference type="NCBI Taxonomy" id="1178482"/>
    <lineage>
        <taxon>Bacteria</taxon>
        <taxon>Pseudomonadati</taxon>
        <taxon>Pseudomonadota</taxon>
        <taxon>Gammaproteobacteria</taxon>
        <taxon>Oceanospirillales</taxon>
        <taxon>Halomonadaceae</taxon>
        <taxon>Halomonas</taxon>
    </lineage>
</organism>
<dbReference type="InterPro" id="IPR036388">
    <property type="entry name" value="WH-like_DNA-bd_sf"/>
</dbReference>
<dbReference type="AlphaFoldDB" id="W1N4I1"/>
<dbReference type="SUPFAM" id="SSF53850">
    <property type="entry name" value="Periplasmic binding protein-like II"/>
    <property type="match status" value="1"/>
</dbReference>
<dbReference type="eggNOG" id="COG0583">
    <property type="taxonomic scope" value="Bacteria"/>
</dbReference>
<dbReference type="Gene3D" id="3.40.190.10">
    <property type="entry name" value="Periplasmic binding protein-like II"/>
    <property type="match status" value="2"/>
</dbReference>
<dbReference type="GO" id="GO:0003700">
    <property type="term" value="F:DNA-binding transcription factor activity"/>
    <property type="evidence" value="ECO:0007669"/>
    <property type="project" value="InterPro"/>
</dbReference>
<dbReference type="PRINTS" id="PR00039">
    <property type="entry name" value="HTHLYSR"/>
</dbReference>
<reference evidence="6 7" key="1">
    <citation type="submission" date="2013-08" db="EMBL/GenBank/DDBJ databases">
        <title>draft genome of Halomonas huanghegensis, strain BJGMM-B45T.</title>
        <authorList>
            <person name="Miao C."/>
            <person name="Wan Y."/>
            <person name="Jin W."/>
        </authorList>
    </citation>
    <scope>NUCLEOTIDE SEQUENCE [LARGE SCALE GENOMIC DNA]</scope>
    <source>
        <strain evidence="6 7">BJGMM-B45</strain>
    </source>
</reference>
<gene>
    <name evidence="6" type="ORF">BJB45_04980</name>
</gene>
<dbReference type="PANTHER" id="PTHR30346:SF0">
    <property type="entry name" value="HCA OPERON TRANSCRIPTIONAL ACTIVATOR HCAR"/>
    <property type="match status" value="1"/>
</dbReference>
<dbReference type="OrthoDB" id="8437302at2"/>
<dbReference type="EMBL" id="AVBC01000039">
    <property type="protein sequence ID" value="ERL50482.1"/>
    <property type="molecule type" value="Genomic_DNA"/>
</dbReference>
<evidence type="ECO:0000256" key="4">
    <source>
        <dbReference type="ARBA" id="ARBA00023163"/>
    </source>
</evidence>
<dbReference type="PANTHER" id="PTHR30346">
    <property type="entry name" value="TRANSCRIPTIONAL DUAL REGULATOR HCAR-RELATED"/>
    <property type="match status" value="1"/>
</dbReference>